<feature type="region of interest" description="Disordered" evidence="1">
    <location>
        <begin position="109"/>
        <end position="142"/>
    </location>
</feature>
<keyword evidence="3" id="KW-1185">Reference proteome</keyword>
<sequence>MQPANHLDTRLRLTPRDYCAVGPHEFGHNETAEFVVPAGGNATSARIARVQHLLVCRWRAQGQRPSGAWLGRRWGFSRQVFSRSMLGERWAGNNVFAALVYATSFASHAAVGPSAPPPQGLPQPSVRAHRESPSTAVRPDTT</sequence>
<dbReference type="RefSeq" id="WP_131154637.1">
    <property type="nucleotide sequence ID" value="NZ_CP036402.1"/>
</dbReference>
<dbReference type="KEGG" id="erz:ER308_08805"/>
<protein>
    <submittedName>
        <fullName evidence="2">Uncharacterized protein</fullName>
    </submittedName>
</protein>
<dbReference type="EMBL" id="CP036402">
    <property type="protein sequence ID" value="QBI19640.1"/>
    <property type="molecule type" value="Genomic_DNA"/>
</dbReference>
<dbReference type="Proteomes" id="UP000291469">
    <property type="component" value="Chromosome"/>
</dbReference>
<name>A0A411YEL6_9ACTN</name>
<dbReference type="AlphaFoldDB" id="A0A411YEL6"/>
<gene>
    <name evidence="2" type="ORF">ER308_08805</name>
</gene>
<evidence type="ECO:0000313" key="2">
    <source>
        <dbReference type="EMBL" id="QBI19640.1"/>
    </source>
</evidence>
<accession>A0A411YEL6</accession>
<proteinExistence type="predicted"/>
<reference evidence="2 3" key="1">
    <citation type="submission" date="2019-01" db="EMBL/GenBank/DDBJ databases">
        <title>Egibacter rhizosphaerae EGI 80759T.</title>
        <authorList>
            <person name="Chen D.-D."/>
            <person name="Tian Y."/>
            <person name="Jiao J.-Y."/>
            <person name="Zhang X.-T."/>
            <person name="Zhang Y.-G."/>
            <person name="Zhang Y."/>
            <person name="Xiao M."/>
            <person name="Shu W.-S."/>
            <person name="Li W.-J."/>
        </authorList>
    </citation>
    <scope>NUCLEOTIDE SEQUENCE [LARGE SCALE GENOMIC DNA]</scope>
    <source>
        <strain evidence="2 3">EGI 80759</strain>
    </source>
</reference>
<evidence type="ECO:0000313" key="3">
    <source>
        <dbReference type="Proteomes" id="UP000291469"/>
    </source>
</evidence>
<organism evidence="2 3">
    <name type="scientific">Egibacter rhizosphaerae</name>
    <dbReference type="NCBI Taxonomy" id="1670831"/>
    <lineage>
        <taxon>Bacteria</taxon>
        <taxon>Bacillati</taxon>
        <taxon>Actinomycetota</taxon>
        <taxon>Nitriliruptoria</taxon>
        <taxon>Egibacterales</taxon>
        <taxon>Egibacteraceae</taxon>
        <taxon>Egibacter</taxon>
    </lineage>
</organism>
<evidence type="ECO:0000256" key="1">
    <source>
        <dbReference type="SAM" id="MobiDB-lite"/>
    </source>
</evidence>